<feature type="transmembrane region" description="Helical" evidence="1">
    <location>
        <begin position="79"/>
        <end position="100"/>
    </location>
</feature>
<feature type="transmembrane region" description="Helical" evidence="1">
    <location>
        <begin position="307"/>
        <end position="325"/>
    </location>
</feature>
<feature type="transmembrane region" description="Helical" evidence="1">
    <location>
        <begin position="356"/>
        <end position="380"/>
    </location>
</feature>
<feature type="transmembrane region" description="Helical" evidence="1">
    <location>
        <begin position="163"/>
        <end position="189"/>
    </location>
</feature>
<accession>A0A1Y1T1W0</accession>
<feature type="transmembrane region" description="Helical" evidence="1">
    <location>
        <begin position="331"/>
        <end position="347"/>
    </location>
</feature>
<evidence type="ECO:0000256" key="1">
    <source>
        <dbReference type="SAM" id="Phobius"/>
    </source>
</evidence>
<dbReference type="AlphaFoldDB" id="A0A1Y1T1W0"/>
<keyword evidence="3" id="KW-1185">Reference proteome</keyword>
<comment type="caution">
    <text evidence="2">The sequence shown here is derived from an EMBL/GenBank/DDBJ whole genome shotgun (WGS) entry which is preliminary data.</text>
</comment>
<feature type="transmembrane region" description="Helical" evidence="1">
    <location>
        <begin position="201"/>
        <end position="220"/>
    </location>
</feature>
<evidence type="ECO:0000313" key="3">
    <source>
        <dbReference type="Proteomes" id="UP000192746"/>
    </source>
</evidence>
<feature type="transmembrane region" description="Helical" evidence="1">
    <location>
        <begin position="12"/>
        <end position="30"/>
    </location>
</feature>
<feature type="transmembrane region" description="Helical" evidence="1">
    <location>
        <begin position="282"/>
        <end position="300"/>
    </location>
</feature>
<sequence length="384" mass="45357">MKRIKLSKNKWFFYTIFILSILSMIRTFIIPLQADEITYFQIAKNILEGRYYQVDNPSTVAPVMPLILAFFYSLEFPELSILIAKIFPILLFLGGLFFLYKFLKNIELEKKIILTIISLTIVNPIGIVFYSSFYPESVLFVCFWGLMYYLSKKEYSVSNFYKIVLLFLLISLTRYLYFILGAIVVYDFIMVMKQNNLRNRIKLCLFICIALMPIILWFKYVYMIELSNLSEISYFNRFKTESKTLYNIKAGLGLIQHEEVNKINGIPAFISLFLPVTGLRDFFSSLLLIFTFILGYILNFNYLSKGIRVLFFALILTMLGLIYAGTGFSRYWLILLPGFLIGFYLFFDKIDFPKKWFIIVSQLICIVYVLNEIRIDILYFERYF</sequence>
<dbReference type="EMBL" id="ARYN01000011">
    <property type="protein sequence ID" value="ORL44996.1"/>
    <property type="molecule type" value="Genomic_DNA"/>
</dbReference>
<dbReference type="STRING" id="1185767.IIF7_12815"/>
<keyword evidence="1" id="KW-0472">Membrane</keyword>
<dbReference type="Proteomes" id="UP000192746">
    <property type="component" value="Unassembled WGS sequence"/>
</dbReference>
<reference evidence="2 3" key="1">
    <citation type="submission" date="2013-04" db="EMBL/GenBank/DDBJ databases">
        <title>Zunongwangia sp. 22II14-10F7 Genome Sequencing.</title>
        <authorList>
            <person name="Lai Q."/>
            <person name="Shao Z."/>
        </authorList>
    </citation>
    <scope>NUCLEOTIDE SEQUENCE [LARGE SCALE GENOMIC DNA]</scope>
    <source>
        <strain evidence="2 3">22II14-10F7</strain>
    </source>
</reference>
<keyword evidence="1" id="KW-0812">Transmembrane</keyword>
<dbReference type="RefSeq" id="WP_176218953.1">
    <property type="nucleotide sequence ID" value="NZ_ARYN01000011.1"/>
</dbReference>
<evidence type="ECO:0008006" key="4">
    <source>
        <dbReference type="Google" id="ProtNLM"/>
    </source>
</evidence>
<evidence type="ECO:0000313" key="2">
    <source>
        <dbReference type="EMBL" id="ORL44996.1"/>
    </source>
</evidence>
<organism evidence="2 3">
    <name type="scientific">Zunongwangia atlantica 22II14-10F7</name>
    <dbReference type="NCBI Taxonomy" id="1185767"/>
    <lineage>
        <taxon>Bacteria</taxon>
        <taxon>Pseudomonadati</taxon>
        <taxon>Bacteroidota</taxon>
        <taxon>Flavobacteriia</taxon>
        <taxon>Flavobacteriales</taxon>
        <taxon>Flavobacteriaceae</taxon>
        <taxon>Zunongwangia</taxon>
    </lineage>
</organism>
<keyword evidence="1" id="KW-1133">Transmembrane helix</keyword>
<feature type="transmembrane region" description="Helical" evidence="1">
    <location>
        <begin position="112"/>
        <end position="133"/>
    </location>
</feature>
<gene>
    <name evidence="2" type="ORF">IIF7_12815</name>
</gene>
<name>A0A1Y1T1W0_9FLAO</name>
<proteinExistence type="predicted"/>
<protein>
    <recommendedName>
        <fullName evidence="4">Glycosyltransferase RgtA/B/C/D-like domain-containing protein</fullName>
    </recommendedName>
</protein>